<dbReference type="EMBL" id="CP000780">
    <property type="protein sequence ID" value="ABS55699.1"/>
    <property type="molecule type" value="Genomic_DNA"/>
</dbReference>
<protein>
    <submittedName>
        <fullName evidence="2">Uncharacterized protein</fullName>
    </submittedName>
</protein>
<feature type="compositionally biased region" description="Low complexity" evidence="1">
    <location>
        <begin position="374"/>
        <end position="384"/>
    </location>
</feature>
<evidence type="ECO:0000256" key="1">
    <source>
        <dbReference type="SAM" id="MobiDB-lite"/>
    </source>
</evidence>
<evidence type="ECO:0000313" key="3">
    <source>
        <dbReference type="Proteomes" id="UP000002408"/>
    </source>
</evidence>
<feature type="compositionally biased region" description="Polar residues" evidence="1">
    <location>
        <begin position="390"/>
        <end position="401"/>
    </location>
</feature>
<evidence type="ECO:0000313" key="2">
    <source>
        <dbReference type="EMBL" id="ABS55699.1"/>
    </source>
</evidence>
<dbReference type="OrthoDB" id="146042at2157"/>
<dbReference type="RefSeq" id="WP_012106727.1">
    <property type="nucleotide sequence ID" value="NC_009712.1"/>
</dbReference>
<dbReference type="AlphaFoldDB" id="A7I7I8"/>
<dbReference type="STRING" id="456442.Mboo_1181"/>
<organism evidence="2 3">
    <name type="scientific">Methanoregula boonei (strain DSM 21154 / JCM 14090 / 6A8)</name>
    <dbReference type="NCBI Taxonomy" id="456442"/>
    <lineage>
        <taxon>Archaea</taxon>
        <taxon>Methanobacteriati</taxon>
        <taxon>Methanobacteriota</taxon>
        <taxon>Stenosarchaea group</taxon>
        <taxon>Methanomicrobia</taxon>
        <taxon>Methanomicrobiales</taxon>
        <taxon>Methanoregulaceae</taxon>
        <taxon>Methanoregula</taxon>
    </lineage>
</organism>
<dbReference type="eggNOG" id="arCOG02527">
    <property type="taxonomic scope" value="Archaea"/>
</dbReference>
<sequence length="442" mass="47808" precursor="true">MGKTIRRILSVGLLSLLILIPLSPATEVQYMNLTFVGKILSDNITEQSSSFIFSGDSILWNNISAGGVLYLYSLTDNSTRLIAMSPGGMIMPDGYTMSDGTIVWSNDSNILHEYTIALGRDHIIPNTNTTGSQKTYFWNGFPGIQRWEPSVYGDRVVWFQGYPSGTYRKADIAFLNTTTDEMTLINESPSAKGGLQINGENVIWYAYDEDVTDTSGPATESSINLYNIVTGKDTVVCPEPGLKGQAALSGNYIGWTDFGNPLATPRPLWRVSIYTISSGTTQTVPSTSMDQNLDFIFGDYAVYTECPAYNAADKATNEESCQDKIFDIRTGSTWQILPSWTDQNIVGYSDGLFLVEDTRGDTPALSLFRADNLPPADTTTATPAPAMPENNVTSPAGTTLSVPPVAGTRPTPTRASLSALIPVTGVSAVCLALGASRKVKRL</sequence>
<name>A7I7I8_METB6</name>
<dbReference type="Proteomes" id="UP000002408">
    <property type="component" value="Chromosome"/>
</dbReference>
<reference evidence="3" key="1">
    <citation type="journal article" date="2015" name="Microbiology">
        <title>Genome of Methanoregula boonei 6A8 reveals adaptations to oligotrophic peatland environments.</title>
        <authorList>
            <person name="Braeuer S."/>
            <person name="Cadillo-Quiroz H."/>
            <person name="Kyrpides N."/>
            <person name="Woyke T."/>
            <person name="Goodwin L."/>
            <person name="Detter C."/>
            <person name="Podell S."/>
            <person name="Yavitt J.B."/>
            <person name="Zinder S.H."/>
        </authorList>
    </citation>
    <scope>NUCLEOTIDE SEQUENCE [LARGE SCALE GENOMIC DNA]</scope>
    <source>
        <strain evidence="3">DSM 21154 / JCM 14090 / 6A8</strain>
    </source>
</reference>
<proteinExistence type="predicted"/>
<accession>A7I7I8</accession>
<dbReference type="GeneID" id="5410786"/>
<feature type="region of interest" description="Disordered" evidence="1">
    <location>
        <begin position="370"/>
        <end position="401"/>
    </location>
</feature>
<dbReference type="KEGG" id="mbn:Mboo_1181"/>
<gene>
    <name evidence="2" type="ordered locus">Mboo_1181</name>
</gene>
<keyword evidence="3" id="KW-1185">Reference proteome</keyword>
<dbReference type="HOGENOM" id="CLU_619128_0_0_2"/>